<protein>
    <submittedName>
        <fullName evidence="1">Mur ligase</fullName>
    </submittedName>
</protein>
<dbReference type="RefSeq" id="WP_256409802.1">
    <property type="nucleotide sequence ID" value="NZ_JANHDN010000006.1"/>
</dbReference>
<evidence type="ECO:0000313" key="1">
    <source>
        <dbReference type="EMBL" id="MFC7326000.1"/>
    </source>
</evidence>
<gene>
    <name evidence="1" type="ORF">ACFQMF_15680</name>
</gene>
<keyword evidence="2" id="KW-1185">Reference proteome</keyword>
<comment type="caution">
    <text evidence="1">The sequence shown here is derived from an EMBL/GenBank/DDBJ whole genome shotgun (WGS) entry which is preliminary data.</text>
</comment>
<dbReference type="GO" id="GO:0016874">
    <property type="term" value="F:ligase activity"/>
    <property type="evidence" value="ECO:0007669"/>
    <property type="project" value="UniProtKB-KW"/>
</dbReference>
<organism evidence="1 2">
    <name type="scientific">Halorubrum rutilum</name>
    <dbReference type="NCBI Taxonomy" id="1364933"/>
    <lineage>
        <taxon>Archaea</taxon>
        <taxon>Methanobacteriati</taxon>
        <taxon>Methanobacteriota</taxon>
        <taxon>Stenosarchaea group</taxon>
        <taxon>Halobacteria</taxon>
        <taxon>Halobacteriales</taxon>
        <taxon>Haloferacaceae</taxon>
        <taxon>Halorubrum</taxon>
    </lineage>
</organism>
<dbReference type="Proteomes" id="UP001596545">
    <property type="component" value="Unassembled WGS sequence"/>
</dbReference>
<accession>A0ABD6APU9</accession>
<name>A0ABD6APU9_9EURY</name>
<dbReference type="InterPro" id="IPR036565">
    <property type="entry name" value="Mur-like_cat_sf"/>
</dbReference>
<dbReference type="Gene3D" id="3.40.1190.10">
    <property type="entry name" value="Mur-like, catalytic domain"/>
    <property type="match status" value="1"/>
</dbReference>
<proteinExistence type="predicted"/>
<dbReference type="AlphaFoldDB" id="A0ABD6APU9"/>
<sequence length="522" mass="58987">MNEQGMFEVVRSEEGWHWRLSDAEVCLAIGTDRYDMSRAARQRIDRVRDAAAELESLDTDEFEYVDTPSADGGPTLRVRGDESLEIFDWTLEADGETLAVPNFTYTERANAREAMRRFRHLATGAIPVYFVGTEDDAVEHDPFEVGMSTIRGASSLLTRGRQHRQFLQNIDTRIVVSGIRGKSSTVKRLDDVFRRRGYDTLTKITGNHPLLIRNGNVIPIERTGAYTTLYENINVLQEFGPQLESYTPEDVGIFENQGITEYTTRLINKRFIKPHVVVIANVRQDHQDTLGKTIRDLARAFARTIPPGTKVVNGEQNPVLAEYMRDEIEQQGGEMRQVTIPDDQQGRIGAETVYAVNDVLRWLDMDPVPEEQLNAYLDAIQPRWIRLPNGRIFNGAEINDIESTEAIRQSLAGDSHVLPFVYLRADRRSRTASFAKYLNTLAERDLIERARAGGAFTGVFASNVDVPVTEHSRDEDAGDVLDDMLEEGYPVLTMGNTVDDFMRDLEDQIVTRAKKVAIKEAD</sequence>
<dbReference type="Gene3D" id="2.30.29.80">
    <property type="match status" value="1"/>
</dbReference>
<dbReference type="EMBL" id="JBHTBL010000026">
    <property type="protein sequence ID" value="MFC7326000.1"/>
    <property type="molecule type" value="Genomic_DNA"/>
</dbReference>
<evidence type="ECO:0000313" key="2">
    <source>
        <dbReference type="Proteomes" id="UP001596545"/>
    </source>
</evidence>
<reference evidence="1 2" key="1">
    <citation type="journal article" date="2019" name="Int. J. Syst. Evol. Microbiol.">
        <title>The Global Catalogue of Microorganisms (GCM) 10K type strain sequencing project: providing services to taxonomists for standard genome sequencing and annotation.</title>
        <authorList>
            <consortium name="The Broad Institute Genomics Platform"/>
            <consortium name="The Broad Institute Genome Sequencing Center for Infectious Disease"/>
            <person name="Wu L."/>
            <person name="Ma J."/>
        </authorList>
    </citation>
    <scope>NUCLEOTIDE SEQUENCE [LARGE SCALE GENOMIC DNA]</scope>
    <source>
        <strain evidence="1 2">CGMCC 1.12554</strain>
    </source>
</reference>
<dbReference type="SUPFAM" id="SSF53623">
    <property type="entry name" value="MurD-like peptide ligases, catalytic domain"/>
    <property type="match status" value="1"/>
</dbReference>
<keyword evidence="1" id="KW-0436">Ligase</keyword>